<protein>
    <submittedName>
        <fullName evidence="7">LacI family DNA-binding transcriptional regulator</fullName>
    </submittedName>
</protein>
<reference evidence="7" key="1">
    <citation type="submission" date="2024-07" db="EMBL/GenBank/DDBJ databases">
        <authorList>
            <person name="Li J."/>
            <person name="Wei H."/>
            <person name="Ma J."/>
        </authorList>
    </citation>
    <scope>NUCLEOTIDE SEQUENCE</scope>
    <source>
        <strain evidence="7">AMU7</strain>
    </source>
</reference>
<dbReference type="InterPro" id="IPR000843">
    <property type="entry name" value="HTH_LacI"/>
</dbReference>
<dbReference type="GO" id="GO:0003700">
    <property type="term" value="F:DNA-binding transcription factor activity"/>
    <property type="evidence" value="ECO:0007669"/>
    <property type="project" value="TreeGrafter"/>
</dbReference>
<feature type="region of interest" description="Disordered" evidence="5">
    <location>
        <begin position="340"/>
        <end position="363"/>
    </location>
</feature>
<dbReference type="InterPro" id="IPR028082">
    <property type="entry name" value="Peripla_BP_I"/>
</dbReference>
<dbReference type="PROSITE" id="PS50932">
    <property type="entry name" value="HTH_LACI_2"/>
    <property type="match status" value="1"/>
</dbReference>
<dbReference type="Gene3D" id="1.10.260.40">
    <property type="entry name" value="lambda repressor-like DNA-binding domains"/>
    <property type="match status" value="1"/>
</dbReference>
<evidence type="ECO:0000313" key="7">
    <source>
        <dbReference type="EMBL" id="XDV71515.1"/>
    </source>
</evidence>
<evidence type="ECO:0000256" key="3">
    <source>
        <dbReference type="ARBA" id="ARBA00023125"/>
    </source>
</evidence>
<feature type="domain" description="HTH lacI-type" evidence="6">
    <location>
        <begin position="29"/>
        <end position="85"/>
    </location>
</feature>
<gene>
    <name evidence="7" type="ORF">ABQM86_21580</name>
</gene>
<name>A0AB39YPE1_9MICC</name>
<dbReference type="EMBL" id="CP165735">
    <property type="protein sequence ID" value="XDV71515.1"/>
    <property type="molecule type" value="Genomic_DNA"/>
</dbReference>
<dbReference type="CDD" id="cd01392">
    <property type="entry name" value="HTH_LacI"/>
    <property type="match status" value="1"/>
</dbReference>
<dbReference type="AlphaFoldDB" id="A0AB39YPE1"/>
<evidence type="ECO:0000256" key="4">
    <source>
        <dbReference type="ARBA" id="ARBA00023163"/>
    </source>
</evidence>
<evidence type="ECO:0000259" key="6">
    <source>
        <dbReference type="PROSITE" id="PS50932"/>
    </source>
</evidence>
<keyword evidence="3 7" id="KW-0238">DNA-binding</keyword>
<dbReference type="GO" id="GO:0000976">
    <property type="term" value="F:transcription cis-regulatory region binding"/>
    <property type="evidence" value="ECO:0007669"/>
    <property type="project" value="TreeGrafter"/>
</dbReference>
<dbReference type="SUPFAM" id="SSF53822">
    <property type="entry name" value="Periplasmic binding protein-like I"/>
    <property type="match status" value="1"/>
</dbReference>
<dbReference type="InterPro" id="IPR046335">
    <property type="entry name" value="LacI/GalR-like_sensor"/>
</dbReference>
<keyword evidence="2" id="KW-0805">Transcription regulation</keyword>
<keyword evidence="1" id="KW-0678">Repressor</keyword>
<dbReference type="Pfam" id="PF13377">
    <property type="entry name" value="Peripla_BP_3"/>
    <property type="match status" value="1"/>
</dbReference>
<dbReference type="PANTHER" id="PTHR30146:SF148">
    <property type="entry name" value="HTH-TYPE TRANSCRIPTIONAL REPRESSOR PURR-RELATED"/>
    <property type="match status" value="1"/>
</dbReference>
<dbReference type="SUPFAM" id="SSF47413">
    <property type="entry name" value="lambda repressor-like DNA-binding domains"/>
    <property type="match status" value="1"/>
</dbReference>
<dbReference type="CDD" id="cd06267">
    <property type="entry name" value="PBP1_LacI_sugar_binding-like"/>
    <property type="match status" value="1"/>
</dbReference>
<proteinExistence type="predicted"/>
<keyword evidence="4" id="KW-0804">Transcription</keyword>
<dbReference type="Gene3D" id="3.40.50.2300">
    <property type="match status" value="2"/>
</dbReference>
<dbReference type="PANTHER" id="PTHR30146">
    <property type="entry name" value="LACI-RELATED TRANSCRIPTIONAL REPRESSOR"/>
    <property type="match status" value="1"/>
</dbReference>
<dbReference type="Pfam" id="PF00356">
    <property type="entry name" value="LacI"/>
    <property type="match status" value="1"/>
</dbReference>
<sequence>MSDVTRVVQHVEGSGVQNRNTELPTNGRSRLIDVAQMSGVTKSVASRVLNDDATLSVREETRLRVLESAKKLGYQPHVGARALAGSRTRALALLIPDLTNPVYSRITRGAYSQARNRGYALLLAEDTAEEGVDEQFADLVASGRVDGLLIASARPSHPLLNLLPQTDIPYLFVNRSVADSGRNITMNLEAASTCAVAHLQELGHRHIGHVSGPEALSPGQGRRIGLLRAAREAGLPEPQVEPGEFSEKGGYDATLRLIRNHPRVTAVYTSTLNQAIGALHALHESGISVPEQISVISYDDLPLADYLQPPLTTIAMPLVELGRTAVDVLCNVLNGDTPTDLTIPSDPQVVSRRSTAPPLPSHP</sequence>
<dbReference type="InterPro" id="IPR010982">
    <property type="entry name" value="Lambda_DNA-bd_dom_sf"/>
</dbReference>
<dbReference type="RefSeq" id="WP_280625000.1">
    <property type="nucleotide sequence ID" value="NZ_CP165735.1"/>
</dbReference>
<organism evidence="7">
    <name type="scientific">Paenarthrobacter sp. AMU7</name>
    <dbReference type="NCBI Taxonomy" id="3162492"/>
    <lineage>
        <taxon>Bacteria</taxon>
        <taxon>Bacillati</taxon>
        <taxon>Actinomycetota</taxon>
        <taxon>Actinomycetes</taxon>
        <taxon>Micrococcales</taxon>
        <taxon>Micrococcaceae</taxon>
        <taxon>Paenarthrobacter</taxon>
    </lineage>
</organism>
<dbReference type="SMART" id="SM00354">
    <property type="entry name" value="HTH_LACI"/>
    <property type="match status" value="1"/>
</dbReference>
<evidence type="ECO:0000256" key="5">
    <source>
        <dbReference type="SAM" id="MobiDB-lite"/>
    </source>
</evidence>
<accession>A0AB39YPE1</accession>
<evidence type="ECO:0000256" key="2">
    <source>
        <dbReference type="ARBA" id="ARBA00023015"/>
    </source>
</evidence>
<evidence type="ECO:0000256" key="1">
    <source>
        <dbReference type="ARBA" id="ARBA00022491"/>
    </source>
</evidence>